<keyword evidence="2" id="KW-0812">Transmembrane</keyword>
<evidence type="ECO:0000313" key="4">
    <source>
        <dbReference type="Proteomes" id="UP000283077"/>
    </source>
</evidence>
<dbReference type="OrthoDB" id="5749810at2"/>
<proteinExistence type="predicted"/>
<feature type="transmembrane region" description="Helical" evidence="2">
    <location>
        <begin position="6"/>
        <end position="27"/>
    </location>
</feature>
<accession>A0A437QG04</accession>
<protein>
    <submittedName>
        <fullName evidence="3">Uncharacterized protein</fullName>
    </submittedName>
</protein>
<reference evidence="3 4" key="1">
    <citation type="submission" date="2019-01" db="EMBL/GenBank/DDBJ databases">
        <authorList>
            <person name="Chen W.-M."/>
        </authorList>
    </citation>
    <scope>NUCLEOTIDE SEQUENCE [LARGE SCALE GENOMIC DNA]</scope>
    <source>
        <strain evidence="3 4">KYPC3</strain>
    </source>
</reference>
<keyword evidence="2" id="KW-0472">Membrane</keyword>
<keyword evidence="2" id="KW-1133">Transmembrane helix</keyword>
<name>A0A437QG04_9GAMM</name>
<comment type="caution">
    <text evidence="3">The sequence shown here is derived from an EMBL/GenBank/DDBJ whole genome shotgun (WGS) entry which is preliminary data.</text>
</comment>
<keyword evidence="4" id="KW-1185">Reference proteome</keyword>
<dbReference type="RefSeq" id="WP_127700452.1">
    <property type="nucleotide sequence ID" value="NZ_SACS01000021.1"/>
</dbReference>
<evidence type="ECO:0000313" key="3">
    <source>
        <dbReference type="EMBL" id="RVU33475.1"/>
    </source>
</evidence>
<evidence type="ECO:0000256" key="2">
    <source>
        <dbReference type="SAM" id="Phobius"/>
    </source>
</evidence>
<gene>
    <name evidence="3" type="ORF">EOE67_16580</name>
</gene>
<sequence>MKVFSWSGLVFVLSISFIWSCGYWLLLQSGSWQLLQQKNELTQQLDKAQTLLQNWQQGYQLHLAYLETELLEVQQLPVAGVESALVDPLQQLDEQIRRVLWPDPLLAYAVLDSQGRVQRLSSADASTYFSQTNFQSATSATFLPPLVLKDQWILPLQVDQQQQRLVLWFDASQLQQQLQRLMAIPKQVTELLLLSKDAELLSSSRFQKSLLPRLGLDTQDPQQALKIYAKRPPENLLRSKQRYQDAGAWPLTSLMIEVARSSSGFIASHYLNYLGRQTLASYRQLPEWQLYLVVERDAAPMLEELATIKMRLLAALTGLSLLLSLAFYLIHRQLRRAAGVAMAAEITAAEWIDPTEHGYEPPVLGALELESTAEQETPSTAGTFLSSTSLADDGAAEAQIDPLLRPPELRSSDGVEASLNRSSSEPGSTAMPATGWPAATALLQAWLQQPNLDPKLADISRSWLQQVTPDTAEQTWCIDMMQDLTRLLAQRIQADAKRNYLLEASIDFPVALFIQQQRLLPLLQNLLTQTELRIDTGTLLVRLMLAETNQLRIEFVDQAHSLTDGQWLSLLDPAAEDHSETAVAYRQIQQQLAELNAHLSARADLAAGNKMVLIVPCEVPLQPESATVEVLTGSAMLLCPPGAAQQLYRRLFRQSGLDLLPMDDASQLLQWCESSPQELSKMLIDEDFVQADAALAGKIAAVVRRYFPEVQVLLVVRQPQQWLALAQSEQLFLMAKPLTPQVLTSAFQSSAAGIISGKKANIWLCQPDPLQYWWIEQQLHNLHYQVQPVTPSAALPGDLQRDYYCLPCSRYEELNANGTLPQFVLWCQGTELVSAGTSHPLWVMAEGSAALSRHLYHITLQHQGSTTDMNR</sequence>
<evidence type="ECO:0000256" key="1">
    <source>
        <dbReference type="SAM" id="MobiDB-lite"/>
    </source>
</evidence>
<feature type="transmembrane region" description="Helical" evidence="2">
    <location>
        <begin position="312"/>
        <end position="330"/>
    </location>
</feature>
<feature type="region of interest" description="Disordered" evidence="1">
    <location>
        <begin position="401"/>
        <end position="434"/>
    </location>
</feature>
<dbReference type="EMBL" id="SACS01000021">
    <property type="protein sequence ID" value="RVU33475.1"/>
    <property type="molecule type" value="Genomic_DNA"/>
</dbReference>
<dbReference type="AlphaFoldDB" id="A0A437QG04"/>
<organism evidence="3 4">
    <name type="scientific">Rheinheimera riviphila</name>
    <dbReference type="NCBI Taxonomy" id="1834037"/>
    <lineage>
        <taxon>Bacteria</taxon>
        <taxon>Pseudomonadati</taxon>
        <taxon>Pseudomonadota</taxon>
        <taxon>Gammaproteobacteria</taxon>
        <taxon>Chromatiales</taxon>
        <taxon>Chromatiaceae</taxon>
        <taxon>Rheinheimera</taxon>
    </lineage>
</organism>
<dbReference type="Proteomes" id="UP000283077">
    <property type="component" value="Unassembled WGS sequence"/>
</dbReference>